<feature type="region of interest" description="Disordered" evidence="3">
    <location>
        <begin position="245"/>
        <end position="353"/>
    </location>
</feature>
<feature type="region of interest" description="Disordered" evidence="3">
    <location>
        <begin position="177"/>
        <end position="197"/>
    </location>
</feature>
<evidence type="ECO:0000313" key="5">
    <source>
        <dbReference type="Proteomes" id="UP000299102"/>
    </source>
</evidence>
<comment type="caution">
    <text evidence="4">The sequence shown here is derived from an EMBL/GenBank/DDBJ whole genome shotgun (WGS) entry which is preliminary data.</text>
</comment>
<evidence type="ECO:0000256" key="2">
    <source>
        <dbReference type="PROSITE-ProRule" id="PRU00497"/>
    </source>
</evidence>
<dbReference type="AlphaFoldDB" id="A0A4C1Y8A6"/>
<dbReference type="PANTHER" id="PTHR10380">
    <property type="entry name" value="CUTICLE PROTEIN"/>
    <property type="match status" value="1"/>
</dbReference>
<keyword evidence="2" id="KW-0193">Cuticle</keyword>
<evidence type="ECO:0000256" key="3">
    <source>
        <dbReference type="SAM" id="MobiDB-lite"/>
    </source>
</evidence>
<keyword evidence="5" id="KW-1185">Reference proteome</keyword>
<dbReference type="PROSITE" id="PS51155">
    <property type="entry name" value="CHIT_BIND_RR_2"/>
    <property type="match status" value="1"/>
</dbReference>
<dbReference type="PANTHER" id="PTHR10380:SF119">
    <property type="entry name" value="PROTEIN LETHAL(3)MALIGNANT BLOOD NEOPLASM 1"/>
    <property type="match status" value="1"/>
</dbReference>
<dbReference type="InterPro" id="IPR000618">
    <property type="entry name" value="Insect_cuticle"/>
</dbReference>
<sequence>MGRISYYSLVGHHMALPHRQSVVRSLRNRPPPAQPEGAPTCPKMFTARRWVVLGVLACLLSAEGADKYTDENRPYEFGFNIEGEQHRHEKKDALLNFPRLHICGDLREVVGGRGGLACANKNYILQLRFLVLRPSYTQIDLNVYKLIQSTGKKPVDPKHYHYIRDGGRRPCACAGLQGSSPATSGQSQQITTRHNNNNMYKNENGIIMGEYGFITADGVYHVTVYATDENGGFRILSMKNIRVRPYPTDAGRQGAGRALEYPSSPQSPQTIKQQQPSSIKSCSHCSIPTSPEPPPAPEDTKYERFPPYPEDYPNPEQNQYPSQPIPEFPRQYPDQDNPRINYPQQNPAEQNYP</sequence>
<dbReference type="GO" id="GO:0008010">
    <property type="term" value="F:structural constituent of chitin-based larval cuticle"/>
    <property type="evidence" value="ECO:0007669"/>
    <property type="project" value="TreeGrafter"/>
</dbReference>
<dbReference type="GO" id="GO:0062129">
    <property type="term" value="C:chitin-based extracellular matrix"/>
    <property type="evidence" value="ECO:0007669"/>
    <property type="project" value="TreeGrafter"/>
</dbReference>
<name>A0A4C1Y8A6_EUMVA</name>
<gene>
    <name evidence="4" type="primary">l(3)mbn</name>
    <name evidence="4" type="ORF">EVAR_49331_1</name>
</gene>
<feature type="compositionally biased region" description="Polar residues" evidence="3">
    <location>
        <begin position="263"/>
        <end position="287"/>
    </location>
</feature>
<feature type="compositionally biased region" description="Polar residues" evidence="3">
    <location>
        <begin position="342"/>
        <end position="353"/>
    </location>
</feature>
<dbReference type="OrthoDB" id="6362401at2759"/>
<dbReference type="EMBL" id="BGZK01001134">
    <property type="protein sequence ID" value="GBP72148.1"/>
    <property type="molecule type" value="Genomic_DNA"/>
</dbReference>
<organism evidence="4 5">
    <name type="scientific">Eumeta variegata</name>
    <name type="common">Bagworm moth</name>
    <name type="synonym">Eumeta japonica</name>
    <dbReference type="NCBI Taxonomy" id="151549"/>
    <lineage>
        <taxon>Eukaryota</taxon>
        <taxon>Metazoa</taxon>
        <taxon>Ecdysozoa</taxon>
        <taxon>Arthropoda</taxon>
        <taxon>Hexapoda</taxon>
        <taxon>Insecta</taxon>
        <taxon>Pterygota</taxon>
        <taxon>Neoptera</taxon>
        <taxon>Endopterygota</taxon>
        <taxon>Lepidoptera</taxon>
        <taxon>Glossata</taxon>
        <taxon>Ditrysia</taxon>
        <taxon>Tineoidea</taxon>
        <taxon>Psychidae</taxon>
        <taxon>Oiketicinae</taxon>
        <taxon>Eumeta</taxon>
    </lineage>
</organism>
<evidence type="ECO:0000313" key="4">
    <source>
        <dbReference type="EMBL" id="GBP72148.1"/>
    </source>
</evidence>
<reference evidence="4 5" key="1">
    <citation type="journal article" date="2019" name="Commun. Biol.">
        <title>The bagworm genome reveals a unique fibroin gene that provides high tensile strength.</title>
        <authorList>
            <person name="Kono N."/>
            <person name="Nakamura H."/>
            <person name="Ohtoshi R."/>
            <person name="Tomita M."/>
            <person name="Numata K."/>
            <person name="Arakawa K."/>
        </authorList>
    </citation>
    <scope>NUCLEOTIDE SEQUENCE [LARGE SCALE GENOMIC DNA]</scope>
</reference>
<dbReference type="Proteomes" id="UP000299102">
    <property type="component" value="Unassembled WGS sequence"/>
</dbReference>
<evidence type="ECO:0000256" key="1">
    <source>
        <dbReference type="ARBA" id="ARBA00022729"/>
    </source>
</evidence>
<keyword evidence="1" id="KW-0732">Signal</keyword>
<protein>
    <submittedName>
        <fullName evidence="4">Protein lethal(3)malignant blood neoplasm 1</fullName>
    </submittedName>
</protein>
<dbReference type="Pfam" id="PF00379">
    <property type="entry name" value="Chitin_bind_4"/>
    <property type="match status" value="1"/>
</dbReference>
<dbReference type="InterPro" id="IPR050468">
    <property type="entry name" value="Cuticle_Struct_Prot"/>
</dbReference>
<proteinExistence type="predicted"/>
<accession>A0A4C1Y8A6</accession>